<sequence length="770" mass="86289">MSSVNSFLDKIVNKLPDFGEPPSHCESSNTNKTPSINSTQEQSPMSLETLKNDDSRPDLKRKRSGDLLVSSQDATRPSEVTPPVIKNEDKTEKSQSLITTNGKIVETTKPQLIYIPLRTGYCYDVRMRYHAKIVTSNFDYVDPHPEDPRRIYRVYKALAESGIIIDPKLEGLDEVGNLMQKIPIRFASDEELLLVHTQDHIDFIKSTTTMTREQLIEETEKGDSVYFNNDSYTSALLSCGGAIEVCKSVVERKVKNAIAIVRPPGHHAEPGNAAGFCLFSNVAVAAKAILRDYPESVRKIIVLDWDVHHGNGTQRAFYNDPRVLYMSLHRYEGGKFYPGTDYGSHTKVGEGNGEGYNVNIPWSAAGMGDADYIYAMNRVILPIAIEFDPDLVIISSGFDAAEGDPIGGYHLTPNAYGYLTHMMKVLANGNLVVVMEGGYNLDSIAKSALAVTKVLVGEIPGRPLTKIPQHSAVQDISDVIREQSKYWECMRHGYHAVDFKHTEETVFIPDVIRSYQSKDLFEKHRMTPLPILKDKIQDTIEAQILATPDIHKENTLIVIIHDTPEIWAERRPLLGTIDPSQSLMIDASRQVIDWAREKKYGVVDVTVPGIAGISHSSSYSIGSGSQDLCIYLWDEYMENFAARNIAFVGIGEAYAGIVYLAGHRDLRTRVKALIAFVDDMPLRAITPVIDEYISEWFFQNSLFFTSHEHSVWDTSVNPKKPRRKFGRVIRSNSIGAARVARERFEEASEYLEEVLEEVEEGESSTATEEK</sequence>
<dbReference type="PANTHER" id="PTHR10625">
    <property type="entry name" value="HISTONE DEACETYLASE HDAC1-RELATED"/>
    <property type="match status" value="1"/>
</dbReference>
<dbReference type="Pfam" id="PF09757">
    <property type="entry name" value="Arb2-like"/>
    <property type="match status" value="1"/>
</dbReference>
<dbReference type="RefSeq" id="XP_031855293.1">
    <property type="nucleotide sequence ID" value="XM_031999402.1"/>
</dbReference>
<dbReference type="GO" id="GO:0040029">
    <property type="term" value="P:epigenetic regulation of gene expression"/>
    <property type="evidence" value="ECO:0007669"/>
    <property type="project" value="TreeGrafter"/>
</dbReference>
<keyword evidence="3 10" id="KW-0678">Repressor</keyword>
<keyword evidence="7 10" id="KW-0804">Transcription</keyword>
<dbReference type="GeneID" id="43583502"/>
<dbReference type="InterPro" id="IPR023801">
    <property type="entry name" value="His_deacetylse_dom"/>
</dbReference>
<dbReference type="Pfam" id="PF00850">
    <property type="entry name" value="Hist_deacetyl"/>
    <property type="match status" value="1"/>
</dbReference>
<evidence type="ECO:0000256" key="8">
    <source>
        <dbReference type="ARBA" id="ARBA00023242"/>
    </source>
</evidence>
<dbReference type="PIRSF" id="PIRSF037919">
    <property type="entry name" value="HDAC_II_yeast"/>
    <property type="match status" value="1"/>
</dbReference>
<reference evidence="14 15" key="1">
    <citation type="submission" date="2019-09" db="EMBL/GenBank/DDBJ databases">
        <authorList>
            <person name="Brejova B."/>
        </authorList>
    </citation>
    <scope>NUCLEOTIDE SEQUENCE [LARGE SCALE GENOMIC DNA]</scope>
</reference>
<feature type="domain" description="Arb2-like" evidence="13">
    <location>
        <begin position="509"/>
        <end position="757"/>
    </location>
</feature>
<dbReference type="Gene3D" id="3.40.800.20">
    <property type="entry name" value="Histone deacetylase domain"/>
    <property type="match status" value="1"/>
</dbReference>
<evidence type="ECO:0000256" key="7">
    <source>
        <dbReference type="ARBA" id="ARBA00023163"/>
    </source>
</evidence>
<dbReference type="InterPro" id="IPR019154">
    <property type="entry name" value="Arb2-like_domain"/>
</dbReference>
<feature type="domain" description="Histone deacetylase" evidence="12">
    <location>
        <begin position="144"/>
        <end position="455"/>
    </location>
</feature>
<dbReference type="GO" id="GO:0000118">
    <property type="term" value="C:histone deacetylase complex"/>
    <property type="evidence" value="ECO:0007669"/>
    <property type="project" value="TreeGrafter"/>
</dbReference>
<gene>
    <name evidence="14" type="ORF">SAPINGB_P004687</name>
</gene>
<organism evidence="14 15">
    <name type="scientific">Magnusiomyces paraingens</name>
    <dbReference type="NCBI Taxonomy" id="2606893"/>
    <lineage>
        <taxon>Eukaryota</taxon>
        <taxon>Fungi</taxon>
        <taxon>Dikarya</taxon>
        <taxon>Ascomycota</taxon>
        <taxon>Saccharomycotina</taxon>
        <taxon>Dipodascomycetes</taxon>
        <taxon>Dipodascales</taxon>
        <taxon>Dipodascaceae</taxon>
        <taxon>Magnusiomyces</taxon>
    </lineage>
</organism>
<keyword evidence="6 10" id="KW-0805">Transcription regulation</keyword>
<dbReference type="PANTHER" id="PTHR10625:SF5">
    <property type="entry name" value="HISTONE DEACETYLASE"/>
    <property type="match status" value="1"/>
</dbReference>
<evidence type="ECO:0000256" key="2">
    <source>
        <dbReference type="ARBA" id="ARBA00007738"/>
    </source>
</evidence>
<evidence type="ECO:0000256" key="6">
    <source>
        <dbReference type="ARBA" id="ARBA00023015"/>
    </source>
</evidence>
<accession>A0A5E8BW03</accession>
<dbReference type="InterPro" id="IPR000286">
    <property type="entry name" value="HDACs"/>
</dbReference>
<proteinExistence type="inferred from homology"/>
<comment type="catalytic activity">
    <reaction evidence="9 10">
        <text>N(6)-acetyl-L-lysyl-[histone] + H2O = L-lysyl-[histone] + acetate</text>
        <dbReference type="Rhea" id="RHEA:58196"/>
        <dbReference type="Rhea" id="RHEA-COMP:9845"/>
        <dbReference type="Rhea" id="RHEA-COMP:11338"/>
        <dbReference type="ChEBI" id="CHEBI:15377"/>
        <dbReference type="ChEBI" id="CHEBI:29969"/>
        <dbReference type="ChEBI" id="CHEBI:30089"/>
        <dbReference type="ChEBI" id="CHEBI:61930"/>
        <dbReference type="EC" id="3.5.1.98"/>
    </reaction>
</comment>
<evidence type="ECO:0000256" key="3">
    <source>
        <dbReference type="ARBA" id="ARBA00022491"/>
    </source>
</evidence>
<keyword evidence="5 10" id="KW-0156">Chromatin regulator</keyword>
<dbReference type="PRINTS" id="PR01270">
    <property type="entry name" value="HDASUPER"/>
</dbReference>
<evidence type="ECO:0000313" key="15">
    <source>
        <dbReference type="Proteomes" id="UP000398389"/>
    </source>
</evidence>
<evidence type="ECO:0000256" key="1">
    <source>
        <dbReference type="ARBA" id="ARBA00004123"/>
    </source>
</evidence>
<evidence type="ECO:0000259" key="12">
    <source>
        <dbReference type="Pfam" id="PF00850"/>
    </source>
</evidence>
<dbReference type="InterPro" id="IPR037138">
    <property type="entry name" value="His_deacetylse_dom_sf"/>
</dbReference>
<dbReference type="Proteomes" id="UP000398389">
    <property type="component" value="Unassembled WGS sequence"/>
</dbReference>
<dbReference type="GO" id="GO:0031078">
    <property type="term" value="F:histone H3K14 deacetylase activity, hydrolytic mechanism"/>
    <property type="evidence" value="ECO:0007669"/>
    <property type="project" value="UniProtKB-UniRule"/>
</dbReference>
<feature type="region of interest" description="Disordered" evidence="11">
    <location>
        <begin position="13"/>
        <end position="93"/>
    </location>
</feature>
<feature type="compositionally biased region" description="Polar residues" evidence="11">
    <location>
        <begin position="25"/>
        <end position="46"/>
    </location>
</feature>
<dbReference type="EC" id="3.5.1.98" evidence="10"/>
<evidence type="ECO:0000259" key="13">
    <source>
        <dbReference type="Pfam" id="PF09757"/>
    </source>
</evidence>
<comment type="function">
    <text evidence="10">Responsible for the deacetylation of lysine residues on the N-terminal part of the core histones (H2A, H2B, H3 and H4). Histone deacetylation gives a tag for epigenetic repression and plays an important role in transcriptional regulation, cell cycle progression and developmental events.</text>
</comment>
<evidence type="ECO:0000313" key="14">
    <source>
        <dbReference type="EMBL" id="VVT55672.1"/>
    </source>
</evidence>
<keyword evidence="15" id="KW-1185">Reference proteome</keyword>
<comment type="subcellular location">
    <subcellularLocation>
        <location evidence="1 10">Nucleus</location>
    </subcellularLocation>
</comment>
<evidence type="ECO:0000256" key="5">
    <source>
        <dbReference type="ARBA" id="ARBA00022853"/>
    </source>
</evidence>
<evidence type="ECO:0000256" key="4">
    <source>
        <dbReference type="ARBA" id="ARBA00022801"/>
    </source>
</evidence>
<evidence type="ECO:0000256" key="9">
    <source>
        <dbReference type="ARBA" id="ARBA00048287"/>
    </source>
</evidence>
<comment type="similarity">
    <text evidence="2 10">Belongs to the histone deacetylase family. HD type 2 subfamily.</text>
</comment>
<dbReference type="SUPFAM" id="SSF52768">
    <property type="entry name" value="Arginase/deacetylase"/>
    <property type="match status" value="1"/>
</dbReference>
<dbReference type="AlphaFoldDB" id="A0A5E8BW03"/>
<protein>
    <recommendedName>
        <fullName evidence="10">Histone deacetylase</fullName>
        <ecNumber evidence="10">3.5.1.98</ecNumber>
    </recommendedName>
</protein>
<keyword evidence="8 10" id="KW-0539">Nucleus</keyword>
<dbReference type="EMBL" id="CABVLU010000003">
    <property type="protein sequence ID" value="VVT55672.1"/>
    <property type="molecule type" value="Genomic_DNA"/>
</dbReference>
<dbReference type="FunFam" id="3.40.800.20:FF:000005">
    <property type="entry name" value="histone deacetylase 6"/>
    <property type="match status" value="1"/>
</dbReference>
<evidence type="ECO:0000256" key="10">
    <source>
        <dbReference type="PIRNR" id="PIRNR037919"/>
    </source>
</evidence>
<dbReference type="OrthoDB" id="424012at2759"/>
<name>A0A5E8BW03_9ASCO</name>
<dbReference type="InterPro" id="IPR017321">
    <property type="entry name" value="Hist_deAcase_II_yeast"/>
</dbReference>
<dbReference type="InterPro" id="IPR023696">
    <property type="entry name" value="Ureohydrolase_dom_sf"/>
</dbReference>
<evidence type="ECO:0000256" key="11">
    <source>
        <dbReference type="SAM" id="MobiDB-lite"/>
    </source>
</evidence>
<keyword evidence="4 10" id="KW-0378">Hydrolase</keyword>